<evidence type="ECO:0000256" key="1">
    <source>
        <dbReference type="ARBA" id="ARBA00022741"/>
    </source>
</evidence>
<dbReference type="PRINTS" id="PR01590">
    <property type="entry name" value="HTHFIS"/>
</dbReference>
<dbReference type="SUPFAM" id="SSF46689">
    <property type="entry name" value="Homeodomain-like"/>
    <property type="match status" value="1"/>
</dbReference>
<keyword evidence="2" id="KW-0067">ATP-binding</keyword>
<feature type="domain" description="PAC" evidence="8">
    <location>
        <begin position="79"/>
        <end position="131"/>
    </location>
</feature>
<dbReference type="InterPro" id="IPR009057">
    <property type="entry name" value="Homeodomain-like_sf"/>
</dbReference>
<evidence type="ECO:0000256" key="3">
    <source>
        <dbReference type="ARBA" id="ARBA00023015"/>
    </source>
</evidence>
<evidence type="ECO:0000259" key="8">
    <source>
        <dbReference type="PROSITE" id="PS50113"/>
    </source>
</evidence>
<dbReference type="CDD" id="cd00009">
    <property type="entry name" value="AAA"/>
    <property type="match status" value="1"/>
</dbReference>
<comment type="caution">
    <text evidence="9">The sequence shown here is derived from an EMBL/GenBank/DDBJ whole genome shotgun (WGS) entry which is preliminary data.</text>
</comment>
<dbReference type="Gene3D" id="1.10.8.60">
    <property type="match status" value="1"/>
</dbReference>
<dbReference type="Proteomes" id="UP000179266">
    <property type="component" value="Unassembled WGS sequence"/>
</dbReference>
<dbReference type="FunFam" id="3.40.50.300:FF:000006">
    <property type="entry name" value="DNA-binding transcriptional regulator NtrC"/>
    <property type="match status" value="1"/>
</dbReference>
<feature type="domain" description="Sigma-54 factor interaction" evidence="6">
    <location>
        <begin position="138"/>
        <end position="367"/>
    </location>
</feature>
<dbReference type="InterPro" id="IPR025943">
    <property type="entry name" value="Sigma_54_int_dom_ATP-bd_2"/>
</dbReference>
<dbReference type="SMART" id="SM00091">
    <property type="entry name" value="PAS"/>
    <property type="match status" value="1"/>
</dbReference>
<dbReference type="PROSITE" id="PS00675">
    <property type="entry name" value="SIGMA54_INTERACT_1"/>
    <property type="match status" value="1"/>
</dbReference>
<dbReference type="InterPro" id="IPR025662">
    <property type="entry name" value="Sigma_54_int_dom_ATP-bd_1"/>
</dbReference>
<keyword evidence="4" id="KW-0238">DNA-binding</keyword>
<evidence type="ECO:0000259" key="7">
    <source>
        <dbReference type="PROSITE" id="PS50112"/>
    </source>
</evidence>
<dbReference type="InterPro" id="IPR035965">
    <property type="entry name" value="PAS-like_dom_sf"/>
</dbReference>
<dbReference type="PANTHER" id="PTHR32071">
    <property type="entry name" value="TRANSCRIPTIONAL REGULATORY PROTEIN"/>
    <property type="match status" value="1"/>
</dbReference>
<keyword evidence="3" id="KW-0805">Transcription regulation</keyword>
<name>A0A1F7RVK0_9BACT</name>
<dbReference type="NCBIfam" id="TIGR00229">
    <property type="entry name" value="sensory_box"/>
    <property type="match status" value="1"/>
</dbReference>
<keyword evidence="1" id="KW-0547">Nucleotide-binding</keyword>
<dbReference type="Pfam" id="PF02954">
    <property type="entry name" value="HTH_8"/>
    <property type="match status" value="1"/>
</dbReference>
<dbReference type="PROSITE" id="PS50113">
    <property type="entry name" value="PAC"/>
    <property type="match status" value="1"/>
</dbReference>
<dbReference type="InterPro" id="IPR002078">
    <property type="entry name" value="Sigma_54_int"/>
</dbReference>
<dbReference type="Pfam" id="PF00158">
    <property type="entry name" value="Sigma54_activat"/>
    <property type="match status" value="1"/>
</dbReference>
<dbReference type="AlphaFoldDB" id="A0A1F7RVK0"/>
<dbReference type="InterPro" id="IPR002197">
    <property type="entry name" value="HTH_Fis"/>
</dbReference>
<evidence type="ECO:0000256" key="5">
    <source>
        <dbReference type="ARBA" id="ARBA00023163"/>
    </source>
</evidence>
<evidence type="ECO:0000313" key="10">
    <source>
        <dbReference type="Proteomes" id="UP000179266"/>
    </source>
</evidence>
<gene>
    <name evidence="9" type="ORF">A2161_10525</name>
</gene>
<dbReference type="InterPro" id="IPR003593">
    <property type="entry name" value="AAA+_ATPase"/>
</dbReference>
<evidence type="ECO:0000256" key="4">
    <source>
        <dbReference type="ARBA" id="ARBA00023125"/>
    </source>
</evidence>
<dbReference type="InterPro" id="IPR058031">
    <property type="entry name" value="AAA_lid_NorR"/>
</dbReference>
<dbReference type="EMBL" id="MGDD01000170">
    <property type="protein sequence ID" value="OGL45573.1"/>
    <property type="molecule type" value="Genomic_DNA"/>
</dbReference>
<evidence type="ECO:0000313" key="9">
    <source>
        <dbReference type="EMBL" id="OGL45573.1"/>
    </source>
</evidence>
<feature type="domain" description="PAS" evidence="7">
    <location>
        <begin position="6"/>
        <end position="52"/>
    </location>
</feature>
<dbReference type="Gene3D" id="3.30.450.20">
    <property type="entry name" value="PAS domain"/>
    <property type="match status" value="1"/>
</dbReference>
<evidence type="ECO:0000259" key="6">
    <source>
        <dbReference type="PROSITE" id="PS50045"/>
    </source>
</evidence>
<dbReference type="InterPro" id="IPR000700">
    <property type="entry name" value="PAS-assoc_C"/>
</dbReference>
<sequence length="449" mass="50926">MSLPPDKRFLPLIFDSISHGIFTVDAEGRITSFNRMAEDLTGYNREDVLGRQCHFVFQADRCENFCPLKSSIKTGERLEDQEISILTKSGRRIPIAISTAALQNEEGSVIGGVEMFRDLRLVAELRKRLQNSYIFEDIISKNHHMRKIFEMLPLLANSQSTVLIEGESGTGKELIARAIHNLGPRRDKPFVAINCGAIPDNLLESELFGYKKGAFTDAKEDRPGRFAAAEGGTLLLDEIGDISKAMQVKLLRVLQEKEYEPLGSSKTVKAHVRIIASTNRDLAVDIAERKFRQDLFYRLNVVQIKIPPLRERKEDIPLLVQHFIDRFNILLGRRISRCSERVIAVFMQYSYPGNIRELENAIEHAFVVCIDNIIQLEDLPQHILNALNTEDKSISTSILPLETAELEAIKKVLEKNAFNRSLTAKELGVSRNTLWRKLKRYGIMIPTIG</sequence>
<protein>
    <submittedName>
        <fullName evidence="9">Fis family transcriptional regulator</fullName>
    </submittedName>
</protein>
<dbReference type="InterPro" id="IPR027417">
    <property type="entry name" value="P-loop_NTPase"/>
</dbReference>
<dbReference type="GO" id="GO:0006355">
    <property type="term" value="P:regulation of DNA-templated transcription"/>
    <property type="evidence" value="ECO:0007669"/>
    <property type="project" value="InterPro"/>
</dbReference>
<evidence type="ECO:0000256" key="2">
    <source>
        <dbReference type="ARBA" id="ARBA00022840"/>
    </source>
</evidence>
<dbReference type="PROSITE" id="PS00676">
    <property type="entry name" value="SIGMA54_INTERACT_2"/>
    <property type="match status" value="1"/>
</dbReference>
<dbReference type="SUPFAM" id="SSF52540">
    <property type="entry name" value="P-loop containing nucleoside triphosphate hydrolases"/>
    <property type="match status" value="1"/>
</dbReference>
<organism evidence="9 10">
    <name type="scientific">Candidatus Schekmanbacteria bacterium RBG_13_48_7</name>
    <dbReference type="NCBI Taxonomy" id="1817878"/>
    <lineage>
        <taxon>Bacteria</taxon>
        <taxon>Candidatus Schekmaniibacteriota</taxon>
    </lineage>
</organism>
<dbReference type="Gene3D" id="1.10.10.60">
    <property type="entry name" value="Homeodomain-like"/>
    <property type="match status" value="1"/>
</dbReference>
<dbReference type="PROSITE" id="PS50045">
    <property type="entry name" value="SIGMA54_INTERACT_4"/>
    <property type="match status" value="1"/>
</dbReference>
<dbReference type="GO" id="GO:0043565">
    <property type="term" value="F:sequence-specific DNA binding"/>
    <property type="evidence" value="ECO:0007669"/>
    <property type="project" value="InterPro"/>
</dbReference>
<accession>A0A1F7RVK0</accession>
<dbReference type="Pfam" id="PF13426">
    <property type="entry name" value="PAS_9"/>
    <property type="match status" value="1"/>
</dbReference>
<dbReference type="PROSITE" id="PS50112">
    <property type="entry name" value="PAS"/>
    <property type="match status" value="1"/>
</dbReference>
<dbReference type="Pfam" id="PF25601">
    <property type="entry name" value="AAA_lid_14"/>
    <property type="match status" value="1"/>
</dbReference>
<dbReference type="SUPFAM" id="SSF55785">
    <property type="entry name" value="PYP-like sensor domain (PAS domain)"/>
    <property type="match status" value="1"/>
</dbReference>
<reference evidence="9 10" key="1">
    <citation type="journal article" date="2016" name="Nat. Commun.">
        <title>Thousands of microbial genomes shed light on interconnected biogeochemical processes in an aquifer system.</title>
        <authorList>
            <person name="Anantharaman K."/>
            <person name="Brown C.T."/>
            <person name="Hug L.A."/>
            <person name="Sharon I."/>
            <person name="Castelle C.J."/>
            <person name="Probst A.J."/>
            <person name="Thomas B.C."/>
            <person name="Singh A."/>
            <person name="Wilkins M.J."/>
            <person name="Karaoz U."/>
            <person name="Brodie E.L."/>
            <person name="Williams K.H."/>
            <person name="Hubbard S.S."/>
            <person name="Banfield J.F."/>
        </authorList>
    </citation>
    <scope>NUCLEOTIDE SEQUENCE [LARGE SCALE GENOMIC DNA]</scope>
</reference>
<proteinExistence type="predicted"/>
<dbReference type="CDD" id="cd00130">
    <property type="entry name" value="PAS"/>
    <property type="match status" value="1"/>
</dbReference>
<dbReference type="InterPro" id="IPR000014">
    <property type="entry name" value="PAS"/>
</dbReference>
<dbReference type="GO" id="GO:0005524">
    <property type="term" value="F:ATP binding"/>
    <property type="evidence" value="ECO:0007669"/>
    <property type="project" value="UniProtKB-KW"/>
</dbReference>
<dbReference type="SMART" id="SM00382">
    <property type="entry name" value="AAA"/>
    <property type="match status" value="1"/>
</dbReference>
<dbReference type="Gene3D" id="3.40.50.300">
    <property type="entry name" value="P-loop containing nucleotide triphosphate hydrolases"/>
    <property type="match status" value="1"/>
</dbReference>
<dbReference type="InterPro" id="IPR025944">
    <property type="entry name" value="Sigma_54_int_dom_CS"/>
</dbReference>
<dbReference type="PROSITE" id="PS00688">
    <property type="entry name" value="SIGMA54_INTERACT_3"/>
    <property type="match status" value="1"/>
</dbReference>
<keyword evidence="5" id="KW-0804">Transcription</keyword>